<dbReference type="AlphaFoldDB" id="A0A1W0WTX3"/>
<protein>
    <recommendedName>
        <fullName evidence="4">CUB domain-containing protein</fullName>
    </recommendedName>
</protein>
<keyword evidence="1" id="KW-0732">Signal</keyword>
<keyword evidence="3" id="KW-1185">Reference proteome</keyword>
<evidence type="ECO:0000313" key="2">
    <source>
        <dbReference type="EMBL" id="OQV18640.1"/>
    </source>
</evidence>
<gene>
    <name evidence="2" type="ORF">BV898_07269</name>
</gene>
<dbReference type="InterPro" id="IPR037176">
    <property type="entry name" value="Osmotin/thaumatin-like_sf"/>
</dbReference>
<sequence length="211" mass="22844">MAKFTGIRQALSAAVMVTLCVSWTGATTIDFKNLCAYPINLVKTRFLESPVSECQLTASGGSCSKSYDDGLMIFQSGRDSANATMVAFNLDVMGQDYYMVAVEDGYNVPLKLTTSTGGFNITCTEPKCPEGYLFPNDDAKIHATATGGTFTLTFCPVGDGAPVAISRVRIAKQKMALRRIQAAANQQSQEARKTVPQGLHRFRLALDFDLE</sequence>
<dbReference type="EMBL" id="MTYJ01000047">
    <property type="protein sequence ID" value="OQV18640.1"/>
    <property type="molecule type" value="Genomic_DNA"/>
</dbReference>
<dbReference type="InterPro" id="IPR001938">
    <property type="entry name" value="Thaumatin"/>
</dbReference>
<dbReference type="SUPFAM" id="SSF49870">
    <property type="entry name" value="Osmotin, thaumatin-like protein"/>
    <property type="match status" value="1"/>
</dbReference>
<dbReference type="PROSITE" id="PS51367">
    <property type="entry name" value="THAUMATIN_2"/>
    <property type="match status" value="1"/>
</dbReference>
<dbReference type="Proteomes" id="UP000192578">
    <property type="component" value="Unassembled WGS sequence"/>
</dbReference>
<dbReference type="OrthoDB" id="626729at2759"/>
<organism evidence="2 3">
    <name type="scientific">Hypsibius exemplaris</name>
    <name type="common">Freshwater tardigrade</name>
    <dbReference type="NCBI Taxonomy" id="2072580"/>
    <lineage>
        <taxon>Eukaryota</taxon>
        <taxon>Metazoa</taxon>
        <taxon>Ecdysozoa</taxon>
        <taxon>Tardigrada</taxon>
        <taxon>Eutardigrada</taxon>
        <taxon>Parachela</taxon>
        <taxon>Hypsibioidea</taxon>
        <taxon>Hypsibiidae</taxon>
        <taxon>Hypsibius</taxon>
    </lineage>
</organism>
<dbReference type="Gene3D" id="2.60.110.10">
    <property type="entry name" value="Thaumatin"/>
    <property type="match status" value="1"/>
</dbReference>
<accession>A0A1W0WTX3</accession>
<proteinExistence type="predicted"/>
<evidence type="ECO:0000256" key="1">
    <source>
        <dbReference type="SAM" id="SignalP"/>
    </source>
</evidence>
<feature type="signal peptide" evidence="1">
    <location>
        <begin position="1"/>
        <end position="26"/>
    </location>
</feature>
<evidence type="ECO:0000313" key="3">
    <source>
        <dbReference type="Proteomes" id="UP000192578"/>
    </source>
</evidence>
<dbReference type="PANTHER" id="PTHR31737">
    <property type="entry name" value="PROTEIN TOS1"/>
    <property type="match status" value="1"/>
</dbReference>
<reference evidence="3" key="1">
    <citation type="submission" date="2017-01" db="EMBL/GenBank/DDBJ databases">
        <title>Comparative genomics of anhydrobiosis in the tardigrade Hypsibius dujardini.</title>
        <authorList>
            <person name="Yoshida Y."/>
            <person name="Koutsovoulos G."/>
            <person name="Laetsch D."/>
            <person name="Stevens L."/>
            <person name="Kumar S."/>
            <person name="Horikawa D."/>
            <person name="Ishino K."/>
            <person name="Komine S."/>
            <person name="Tomita M."/>
            <person name="Blaxter M."/>
            <person name="Arakawa K."/>
        </authorList>
    </citation>
    <scope>NUCLEOTIDE SEQUENCE [LARGE SCALE GENOMIC DNA]</scope>
    <source>
        <strain evidence="3">Z151</strain>
    </source>
</reference>
<dbReference type="SMART" id="SM00205">
    <property type="entry name" value="THN"/>
    <property type="match status" value="1"/>
</dbReference>
<feature type="chain" id="PRO_5012167298" description="CUB domain-containing protein" evidence="1">
    <location>
        <begin position="27"/>
        <end position="211"/>
    </location>
</feature>
<dbReference type="PANTHER" id="PTHR31737:SF2">
    <property type="entry name" value="PROTEIN TOS1"/>
    <property type="match status" value="1"/>
</dbReference>
<name>A0A1W0WTX3_HYPEX</name>
<evidence type="ECO:0008006" key="4">
    <source>
        <dbReference type="Google" id="ProtNLM"/>
    </source>
</evidence>
<comment type="caution">
    <text evidence="2">The sequence shown here is derived from an EMBL/GenBank/DDBJ whole genome shotgun (WGS) entry which is preliminary data.</text>
</comment>